<dbReference type="EMBL" id="BLYJ01000017">
    <property type="protein sequence ID" value="GFO88345.1"/>
    <property type="molecule type" value="Genomic_DNA"/>
</dbReference>
<evidence type="ECO:0000313" key="3">
    <source>
        <dbReference type="EMBL" id="GFO88345.1"/>
    </source>
</evidence>
<evidence type="ECO:0000259" key="2">
    <source>
        <dbReference type="Pfam" id="PF23343"/>
    </source>
</evidence>
<accession>A0ABQ1E073</accession>
<feature type="compositionally biased region" description="Basic and acidic residues" evidence="1">
    <location>
        <begin position="36"/>
        <end position="45"/>
    </location>
</feature>
<feature type="region of interest" description="Disordered" evidence="1">
    <location>
        <begin position="26"/>
        <end position="45"/>
    </location>
</feature>
<reference evidence="3 4" key="1">
    <citation type="submission" date="2020-06" db="EMBL/GenBank/DDBJ databases">
        <title>Characterization of fructooligosaccharide metabolism and fructooligosaccharide-degrading enzymes in human commensal butyrate producers.</title>
        <authorList>
            <person name="Tanno H."/>
            <person name="Fujii T."/>
            <person name="Hirano K."/>
            <person name="Maeno S."/>
            <person name="Tonozuka T."/>
            <person name="Sakamoto M."/>
            <person name="Ohkuma M."/>
            <person name="Tochio T."/>
            <person name="Endo A."/>
        </authorList>
    </citation>
    <scope>NUCLEOTIDE SEQUENCE [LARGE SCALE GENOMIC DNA]</scope>
    <source>
        <strain evidence="3 4">JCM 31056</strain>
    </source>
</reference>
<protein>
    <recommendedName>
        <fullName evidence="2">Replication-associated protein ORF2/G2P domain-containing protein</fullName>
    </recommendedName>
</protein>
<name>A0ABQ1E073_9FIRM</name>
<organism evidence="3 4">
    <name type="scientific">Butyricicoccus faecihominis</name>
    <dbReference type="NCBI Taxonomy" id="1712515"/>
    <lineage>
        <taxon>Bacteria</taxon>
        <taxon>Bacillati</taxon>
        <taxon>Bacillota</taxon>
        <taxon>Clostridia</taxon>
        <taxon>Eubacteriales</taxon>
        <taxon>Butyricicoccaceae</taxon>
        <taxon>Butyricicoccus</taxon>
    </lineage>
</organism>
<gene>
    <name evidence="3" type="ORF">BUFA31_15090</name>
</gene>
<evidence type="ECO:0000313" key="4">
    <source>
        <dbReference type="Proteomes" id="UP000620147"/>
    </source>
</evidence>
<dbReference type="Pfam" id="PF23343">
    <property type="entry name" value="REP_ORF2-G2P"/>
    <property type="match status" value="1"/>
</dbReference>
<keyword evidence="4" id="KW-1185">Reference proteome</keyword>
<feature type="domain" description="Replication-associated protein ORF2/G2P" evidence="2">
    <location>
        <begin position="68"/>
        <end position="158"/>
    </location>
</feature>
<dbReference type="Proteomes" id="UP000620147">
    <property type="component" value="Unassembled WGS sequence"/>
</dbReference>
<dbReference type="InterPro" id="IPR056906">
    <property type="entry name" value="ORF2/G2P_dom"/>
</dbReference>
<dbReference type="RefSeq" id="WP_188885733.1">
    <property type="nucleotide sequence ID" value="NZ_BLYJ01000017.1"/>
</dbReference>
<sequence>MIYQKQECNGVLYQMCLYSMGTMPGMSPRQRAGRRRTTEKAKQEINRRQRKWRLMQLINANFVSGRDLFVCLTYAPEASRARALEKFHAKMKKAYAKIGLTYKYIAVTEEHDMDGEPVRLHHHLILSGAHGVQLAKVVRDCWASGLADVRTLREGADFFEDTAIYLLKEDSHKGKGARRYSTSRNLTPPAEPVRLRLGEEEEAEVPPGVKIIEHVQNANEFGRYEVMVGRIYDHKAFDAWWQIQRRKAAPDPWERLRRRRQRKV</sequence>
<evidence type="ECO:0000256" key="1">
    <source>
        <dbReference type="SAM" id="MobiDB-lite"/>
    </source>
</evidence>
<comment type="caution">
    <text evidence="3">The sequence shown here is derived from an EMBL/GenBank/DDBJ whole genome shotgun (WGS) entry which is preliminary data.</text>
</comment>
<proteinExistence type="predicted"/>